<reference evidence="2 3" key="2">
    <citation type="submission" date="2024-06" db="EMBL/GenBank/DDBJ databases">
        <title>Caproicibacterium argilliputei sp. nov, a novel caproic acid producing anaerobic bacterium isolated from pit mud.</title>
        <authorList>
            <person name="Xia S."/>
        </authorList>
    </citation>
    <scope>NUCLEOTIDE SEQUENCE [LARGE SCALE GENOMIC DNA]</scope>
    <source>
        <strain evidence="2 3">ZCY20-5</strain>
    </source>
</reference>
<gene>
    <name evidence="2" type="ORF">PXC00_00495</name>
</gene>
<dbReference type="SUPFAM" id="SSF46785">
    <property type="entry name" value="Winged helix' DNA-binding domain"/>
    <property type="match status" value="1"/>
</dbReference>
<dbReference type="EMBL" id="CP135996">
    <property type="protein sequence ID" value="WOC32379.1"/>
    <property type="molecule type" value="Genomic_DNA"/>
</dbReference>
<evidence type="ECO:0000259" key="1">
    <source>
        <dbReference type="Pfam" id="PF06970"/>
    </source>
</evidence>
<reference evidence="3" key="3">
    <citation type="submission" date="2024-06" db="EMBL/GenBank/DDBJ databases">
        <authorList>
            <person name="Zeng C."/>
        </authorList>
    </citation>
    <scope>NUCLEOTIDE SEQUENCE [LARGE SCALE GENOMIC DNA]</scope>
    <source>
        <strain evidence="3">ZCY20-5</strain>
    </source>
</reference>
<dbReference type="Proteomes" id="UP001300604">
    <property type="component" value="Chromosome"/>
</dbReference>
<dbReference type="InterPro" id="IPR011991">
    <property type="entry name" value="ArsR-like_HTH"/>
</dbReference>
<protein>
    <submittedName>
        <fullName evidence="2">Replication initiator protein A</fullName>
    </submittedName>
</protein>
<dbReference type="KEGG" id="carl:PXC00_00495"/>
<evidence type="ECO:0000313" key="3">
    <source>
        <dbReference type="Proteomes" id="UP001300604"/>
    </source>
</evidence>
<name>A0AA97D9S2_9FIRM</name>
<keyword evidence="3" id="KW-1185">Reference proteome</keyword>
<dbReference type="AlphaFoldDB" id="A0AA97D9S2"/>
<feature type="domain" description="Replication initiator A N-terminal" evidence="1">
    <location>
        <begin position="15"/>
        <end position="89"/>
    </location>
</feature>
<organism evidence="2 3">
    <name type="scientific">Caproicibacterium argilliputei</name>
    <dbReference type="NCBI Taxonomy" id="3030016"/>
    <lineage>
        <taxon>Bacteria</taxon>
        <taxon>Bacillati</taxon>
        <taxon>Bacillota</taxon>
        <taxon>Clostridia</taxon>
        <taxon>Eubacteriales</taxon>
        <taxon>Oscillospiraceae</taxon>
        <taxon>Caproicibacterium</taxon>
    </lineage>
</organism>
<proteinExistence type="predicted"/>
<dbReference type="Pfam" id="PF06970">
    <property type="entry name" value="RepA_N"/>
    <property type="match status" value="1"/>
</dbReference>
<reference evidence="3" key="1">
    <citation type="submission" date="2024-06" db="EMBL/GenBank/DDBJ databases">
        <title>Caproicibacterium argilliputei sp. nov, a novel caproic acid producing anaerobic bacterium isolated from pit mud.</title>
        <authorList>
            <person name="Zeng C."/>
        </authorList>
    </citation>
    <scope>NUCLEOTIDE SEQUENCE [LARGE SCALE GENOMIC DNA]</scope>
    <source>
        <strain evidence="3">ZCY20-5</strain>
    </source>
</reference>
<dbReference type="InterPro" id="IPR036390">
    <property type="entry name" value="WH_DNA-bd_sf"/>
</dbReference>
<accession>A0AA97D9S2</accession>
<dbReference type="RefSeq" id="WP_275844915.1">
    <property type="nucleotide sequence ID" value="NZ_CP135996.1"/>
</dbReference>
<dbReference type="InterPro" id="IPR010724">
    <property type="entry name" value="RepA_N"/>
</dbReference>
<dbReference type="InterPro" id="IPR036388">
    <property type="entry name" value="WH-like_DNA-bd_sf"/>
</dbReference>
<evidence type="ECO:0000313" key="2">
    <source>
        <dbReference type="EMBL" id="WOC32379.1"/>
    </source>
</evidence>
<sequence>MSFNFYYGNDGEQHNFLYIPKALFEYDTFKQLSSESKILYSLMLDRMRLSRENGWVDDQNRVYVEYRSSEIRKALNSSKNTVTKILNELVDFGLIQRRQNGYYVMNFASGLTKSELMGENENEL</sequence>
<dbReference type="Gene3D" id="1.10.10.10">
    <property type="entry name" value="Winged helix-like DNA-binding domain superfamily/Winged helix DNA-binding domain"/>
    <property type="match status" value="1"/>
</dbReference>
<dbReference type="CDD" id="cd00090">
    <property type="entry name" value="HTH_ARSR"/>
    <property type="match status" value="1"/>
</dbReference>